<comment type="caution">
    <text evidence="11">The sequence shown here is derived from an EMBL/GenBank/DDBJ whole genome shotgun (WGS) entry which is preliminary data.</text>
</comment>
<feature type="domain" description="CN hydrolase" evidence="10">
    <location>
        <begin position="252"/>
        <end position="495"/>
    </location>
</feature>
<dbReference type="InterPro" id="IPR045378">
    <property type="entry name" value="LNT_N"/>
</dbReference>
<feature type="transmembrane region" description="Helical" evidence="9">
    <location>
        <begin position="217"/>
        <end position="235"/>
    </location>
</feature>
<evidence type="ECO:0000256" key="1">
    <source>
        <dbReference type="ARBA" id="ARBA00004651"/>
    </source>
</evidence>
<comment type="subcellular location">
    <subcellularLocation>
        <location evidence="1 9">Cell membrane</location>
        <topology evidence="1 9">Multi-pass membrane protein</topology>
    </subcellularLocation>
</comment>
<feature type="transmembrane region" description="Helical" evidence="9">
    <location>
        <begin position="37"/>
        <end position="53"/>
    </location>
</feature>
<feature type="transmembrane region" description="Helical" evidence="9">
    <location>
        <begin position="82"/>
        <end position="102"/>
    </location>
</feature>
<comment type="function">
    <text evidence="9">Catalyzes the phospholipid dependent N-acylation of the N-terminal cysteine of apolipoprotein, the last step in lipoprotein maturation.</text>
</comment>
<keyword evidence="5 9" id="KW-0812">Transmembrane</keyword>
<evidence type="ECO:0000256" key="8">
    <source>
        <dbReference type="ARBA" id="ARBA00023315"/>
    </source>
</evidence>
<dbReference type="InterPro" id="IPR036526">
    <property type="entry name" value="C-N_Hydrolase_sf"/>
</dbReference>
<feature type="transmembrane region" description="Helical" evidence="9">
    <location>
        <begin position="192"/>
        <end position="211"/>
    </location>
</feature>
<evidence type="ECO:0000256" key="6">
    <source>
        <dbReference type="ARBA" id="ARBA00022989"/>
    </source>
</evidence>
<dbReference type="GO" id="GO:0016410">
    <property type="term" value="F:N-acyltransferase activity"/>
    <property type="evidence" value="ECO:0007669"/>
    <property type="project" value="UniProtKB-UniRule"/>
</dbReference>
<protein>
    <recommendedName>
        <fullName evidence="9">Apolipoprotein N-acyltransferase</fullName>
        <shortName evidence="9">ALP N-acyltransferase</shortName>
        <ecNumber evidence="9">2.3.1.269</ecNumber>
    </recommendedName>
</protein>
<dbReference type="UniPathway" id="UPA00666"/>
<gene>
    <name evidence="9 11" type="primary">lnt</name>
    <name evidence="11" type="ORF">ENR59_10820</name>
</gene>
<dbReference type="Pfam" id="PF00795">
    <property type="entry name" value="CN_hydrolase"/>
    <property type="match status" value="1"/>
</dbReference>
<evidence type="ECO:0000256" key="5">
    <source>
        <dbReference type="ARBA" id="ARBA00022692"/>
    </source>
</evidence>
<dbReference type="CDD" id="cd07571">
    <property type="entry name" value="ALP_N-acyl_transferase"/>
    <property type="match status" value="1"/>
</dbReference>
<dbReference type="AlphaFoldDB" id="A0A7C4AIA4"/>
<feature type="transmembrane region" description="Helical" evidence="9">
    <location>
        <begin position="114"/>
        <end position="134"/>
    </location>
</feature>
<evidence type="ECO:0000256" key="7">
    <source>
        <dbReference type="ARBA" id="ARBA00023136"/>
    </source>
</evidence>
<evidence type="ECO:0000256" key="9">
    <source>
        <dbReference type="HAMAP-Rule" id="MF_01148"/>
    </source>
</evidence>
<dbReference type="HAMAP" id="MF_01148">
    <property type="entry name" value="Lnt"/>
    <property type="match status" value="1"/>
</dbReference>
<feature type="transmembrane region" description="Helical" evidence="9">
    <location>
        <begin position="507"/>
        <end position="526"/>
    </location>
</feature>
<keyword evidence="3 9" id="KW-1003">Cell membrane</keyword>
<keyword evidence="4 9" id="KW-0808">Transferase</keyword>
<dbReference type="Pfam" id="PF20154">
    <property type="entry name" value="LNT_N"/>
    <property type="match status" value="1"/>
</dbReference>
<dbReference type="NCBIfam" id="TIGR00546">
    <property type="entry name" value="lnt"/>
    <property type="match status" value="1"/>
</dbReference>
<dbReference type="GO" id="GO:0042158">
    <property type="term" value="P:lipoprotein biosynthetic process"/>
    <property type="evidence" value="ECO:0007669"/>
    <property type="project" value="UniProtKB-UniRule"/>
</dbReference>
<comment type="pathway">
    <text evidence="9">Protein modification; lipoprotein biosynthesis (N-acyl transfer).</text>
</comment>
<comment type="catalytic activity">
    <reaction evidence="9">
        <text>N-terminal S-1,2-diacyl-sn-glyceryl-L-cysteinyl-[lipoprotein] + a glycerophospholipid = N-acyl-S-1,2-diacyl-sn-glyceryl-L-cysteinyl-[lipoprotein] + a 2-acyl-sn-glycero-3-phospholipid + H(+)</text>
        <dbReference type="Rhea" id="RHEA:48228"/>
        <dbReference type="Rhea" id="RHEA-COMP:14681"/>
        <dbReference type="Rhea" id="RHEA-COMP:14684"/>
        <dbReference type="ChEBI" id="CHEBI:15378"/>
        <dbReference type="ChEBI" id="CHEBI:136912"/>
        <dbReference type="ChEBI" id="CHEBI:140656"/>
        <dbReference type="ChEBI" id="CHEBI:140657"/>
        <dbReference type="ChEBI" id="CHEBI:140660"/>
        <dbReference type="EC" id="2.3.1.269"/>
    </reaction>
</comment>
<name>A0A7C4AIA4_9BACT</name>
<feature type="transmembrane region" description="Helical" evidence="9">
    <location>
        <begin position="59"/>
        <end position="75"/>
    </location>
</feature>
<sequence>MPSPLRRPTSARCAGSWPNPCRRALAKMMPNSRPDPAWGLVLAGAAAAFFAFANPVARLPLLVLGLPLCLNLLAVRAASLRAAFRWCWGLGACAASASLYWIALPVHDYGYLPWILAVPCVLALGSVLGLYTGLYGLVLAVGARRFGPLAQGVLAGLAWVGLEMLRGWLFSGFPWLPLAAALVPWTPAVQAAGLVGAYTLSGLLAACGVWLGGPGLAPRLCALVLGALIAGYGLLAASQPVNRDGTVSAGMVQGNVEQAAKWDPKSLEAMVLRYTELSDGLLRQSPDVLIWPETALTFFVQDHSAAFAAVTAFARRAGVPLVTGAPGYTRKGVDADVFNRAYLITGAGLVAHYDKEHLVPFGEYAPFGKDIPFLSALLQGVGAFTPGTATAPLHSGRLAMGMLICYESIFPELAQQRVEAGANVLVNISNDAWFGNSSAPRQHIELAALRAVEQNRFLLRATNTGITALIDPKGRIIGETGLFQEAAAVYTDIGLVSEKTFYHRIHGFIEAAAILAALAMAALAYFTTTTRHDA</sequence>
<evidence type="ECO:0000313" key="11">
    <source>
        <dbReference type="EMBL" id="HGG93426.1"/>
    </source>
</evidence>
<accession>A0A7C4AIA4</accession>
<keyword evidence="6 9" id="KW-1133">Transmembrane helix</keyword>
<dbReference type="GO" id="GO:0005886">
    <property type="term" value="C:plasma membrane"/>
    <property type="evidence" value="ECO:0007669"/>
    <property type="project" value="UniProtKB-SubCell"/>
</dbReference>
<dbReference type="InterPro" id="IPR003010">
    <property type="entry name" value="C-N_Hydrolase"/>
</dbReference>
<organism evidence="11">
    <name type="scientific">Fundidesulfovibrio putealis</name>
    <dbReference type="NCBI Taxonomy" id="270496"/>
    <lineage>
        <taxon>Bacteria</taxon>
        <taxon>Pseudomonadati</taxon>
        <taxon>Thermodesulfobacteriota</taxon>
        <taxon>Desulfovibrionia</taxon>
        <taxon>Desulfovibrionales</taxon>
        <taxon>Desulfovibrionaceae</taxon>
        <taxon>Fundidesulfovibrio</taxon>
    </lineage>
</organism>
<reference evidence="11" key="1">
    <citation type="journal article" date="2020" name="mSystems">
        <title>Genome- and Community-Level Interaction Insights into Carbon Utilization and Element Cycling Functions of Hydrothermarchaeota in Hydrothermal Sediment.</title>
        <authorList>
            <person name="Zhou Z."/>
            <person name="Liu Y."/>
            <person name="Xu W."/>
            <person name="Pan J."/>
            <person name="Luo Z.H."/>
            <person name="Li M."/>
        </authorList>
    </citation>
    <scope>NUCLEOTIDE SEQUENCE [LARGE SCALE GENOMIC DNA]</scope>
    <source>
        <strain evidence="11">SpSt-413</strain>
    </source>
</reference>
<evidence type="ECO:0000256" key="2">
    <source>
        <dbReference type="ARBA" id="ARBA00010065"/>
    </source>
</evidence>
<dbReference type="SUPFAM" id="SSF56317">
    <property type="entry name" value="Carbon-nitrogen hydrolase"/>
    <property type="match status" value="1"/>
</dbReference>
<comment type="similarity">
    <text evidence="2 9">Belongs to the CN hydrolase family. Apolipoprotein N-acyltransferase subfamily.</text>
</comment>
<dbReference type="PANTHER" id="PTHR38686">
    <property type="entry name" value="APOLIPOPROTEIN N-ACYLTRANSFERASE"/>
    <property type="match status" value="1"/>
</dbReference>
<dbReference type="PANTHER" id="PTHR38686:SF1">
    <property type="entry name" value="APOLIPOPROTEIN N-ACYLTRANSFERASE"/>
    <property type="match status" value="1"/>
</dbReference>
<proteinExistence type="inferred from homology"/>
<dbReference type="EC" id="2.3.1.269" evidence="9"/>
<dbReference type="EMBL" id="DSRP01000751">
    <property type="protein sequence ID" value="HGG93426.1"/>
    <property type="molecule type" value="Genomic_DNA"/>
</dbReference>
<evidence type="ECO:0000256" key="3">
    <source>
        <dbReference type="ARBA" id="ARBA00022475"/>
    </source>
</evidence>
<keyword evidence="7 9" id="KW-0472">Membrane</keyword>
<evidence type="ECO:0000256" key="4">
    <source>
        <dbReference type="ARBA" id="ARBA00022679"/>
    </source>
</evidence>
<evidence type="ECO:0000259" key="10">
    <source>
        <dbReference type="PROSITE" id="PS50263"/>
    </source>
</evidence>
<keyword evidence="11" id="KW-0449">Lipoprotein</keyword>
<dbReference type="PROSITE" id="PS50263">
    <property type="entry name" value="CN_HYDROLASE"/>
    <property type="match status" value="1"/>
</dbReference>
<dbReference type="Gene3D" id="3.60.110.10">
    <property type="entry name" value="Carbon-nitrogen hydrolase"/>
    <property type="match status" value="1"/>
</dbReference>
<keyword evidence="8 9" id="KW-0012">Acyltransferase</keyword>
<dbReference type="InterPro" id="IPR004563">
    <property type="entry name" value="Apolipo_AcylTrfase"/>
</dbReference>